<dbReference type="RefSeq" id="WP_210231469.1">
    <property type="nucleotide sequence ID" value="NZ_CP076022.1"/>
</dbReference>
<sequence length="298" mass="33561">MHISGSDASTWTLRKSYWVSASEYEPETLADYRSRWDKEIAEAVRLHDGWVAEHHARMKQDVRKIIETRQQIALSINQDAQSLNIPLTPSPTAVNIPVKPKTLHLVEVEARAGTGETPRKLADEIANQLVETLRSFAAALERQHKVSAHLLREGEESLRDILLFILNAQWQGQVTGETFVGNGKTDLLFRYKDVNAFIGECKIWAGSHLFSEAIDQLLGYTVWSDTRAGLILFIRGIKDVQGIVKKAEDCIVGHQNFICKDISKNEYVVHSKHDPKKHIRVSLIPVHIPSNNPLPVGL</sequence>
<dbReference type="AlphaFoldDB" id="A0A975R1D5"/>
<dbReference type="EMBL" id="CP076022">
    <property type="protein sequence ID" value="QWC10339.1"/>
    <property type="molecule type" value="Genomic_DNA"/>
</dbReference>
<accession>A0A975R1D5</accession>
<gene>
    <name evidence="1" type="ORF">KKR91_01395</name>
</gene>
<protein>
    <submittedName>
        <fullName evidence="1">Uncharacterized protein</fullName>
    </submittedName>
</protein>
<name>A0A975R1D5_9MICC</name>
<dbReference type="KEGG" id="ajg:KKR91_01395"/>
<proteinExistence type="predicted"/>
<organism evidence="1 2">
    <name type="scientific">Arthrobacter jiangjiafuii</name>
    <dbReference type="NCBI Taxonomy" id="2817475"/>
    <lineage>
        <taxon>Bacteria</taxon>
        <taxon>Bacillati</taxon>
        <taxon>Actinomycetota</taxon>
        <taxon>Actinomycetes</taxon>
        <taxon>Micrococcales</taxon>
        <taxon>Micrococcaceae</taxon>
        <taxon>Arthrobacter</taxon>
    </lineage>
</organism>
<dbReference type="Proteomes" id="UP000676885">
    <property type="component" value="Chromosome"/>
</dbReference>
<evidence type="ECO:0000313" key="2">
    <source>
        <dbReference type="Proteomes" id="UP000676885"/>
    </source>
</evidence>
<reference evidence="1 2" key="1">
    <citation type="submission" date="2021-05" db="EMBL/GenBank/DDBJ databases">
        <title>Novel species in genus Arthrobacter.</title>
        <authorList>
            <person name="Zhang G."/>
        </authorList>
    </citation>
    <scope>NUCLEOTIDE SEQUENCE [LARGE SCALE GENOMIC DNA]</scope>
    <source>
        <strain evidence="2">zg-ZUI227</strain>
    </source>
</reference>
<evidence type="ECO:0000313" key="1">
    <source>
        <dbReference type="EMBL" id="QWC10339.1"/>
    </source>
</evidence>
<keyword evidence="2" id="KW-1185">Reference proteome</keyword>